<dbReference type="GO" id="GO:0045727">
    <property type="term" value="P:positive regulation of translation"/>
    <property type="evidence" value="ECO:0007669"/>
    <property type="project" value="UniProtKB-UniRule"/>
</dbReference>
<dbReference type="FunFam" id="2.40.30.10:FF:000015">
    <property type="entry name" value="Translation factor GUF1, mitochondrial"/>
    <property type="match status" value="1"/>
</dbReference>
<accession>A0A510UTE5</accession>
<dbReference type="PROSITE" id="PS00301">
    <property type="entry name" value="G_TR_1"/>
    <property type="match status" value="1"/>
</dbReference>
<keyword evidence="14" id="KW-0251">Elongation factor</keyword>
<keyword evidence="4 12" id="KW-0378">Hydrolase</keyword>
<dbReference type="Proteomes" id="UP000321386">
    <property type="component" value="Unassembled WGS sequence"/>
</dbReference>
<dbReference type="InterPro" id="IPR009000">
    <property type="entry name" value="Transl_B-barrel_sf"/>
</dbReference>
<dbReference type="InterPro" id="IPR000640">
    <property type="entry name" value="EFG_V-like"/>
</dbReference>
<dbReference type="FunFam" id="3.30.70.870:FF:000004">
    <property type="entry name" value="Translation factor GUF1, mitochondrial"/>
    <property type="match status" value="1"/>
</dbReference>
<dbReference type="InterPro" id="IPR004161">
    <property type="entry name" value="EFTu-like_2"/>
</dbReference>
<dbReference type="Pfam" id="PF00679">
    <property type="entry name" value="EFG_C"/>
    <property type="match status" value="1"/>
</dbReference>
<organism evidence="14 15">
    <name type="scientific">Cellulomonas persica</name>
    <dbReference type="NCBI Taxonomy" id="76861"/>
    <lineage>
        <taxon>Bacteria</taxon>
        <taxon>Bacillati</taxon>
        <taxon>Actinomycetota</taxon>
        <taxon>Actinomycetes</taxon>
        <taxon>Micrococcales</taxon>
        <taxon>Cellulomonadaceae</taxon>
        <taxon>Cellulomonas</taxon>
    </lineage>
</organism>
<dbReference type="NCBIfam" id="TIGR00231">
    <property type="entry name" value="small_GTP"/>
    <property type="match status" value="1"/>
</dbReference>
<dbReference type="RefSeq" id="WP_146806085.1">
    <property type="nucleotide sequence ID" value="NZ_BJUA01000006.1"/>
</dbReference>
<dbReference type="Gene3D" id="3.30.70.2570">
    <property type="entry name" value="Elongation factor 4, C-terminal domain"/>
    <property type="match status" value="1"/>
</dbReference>
<dbReference type="Gene3D" id="3.30.70.870">
    <property type="entry name" value="Elongation Factor G (Translational Gtpase), domain 3"/>
    <property type="match status" value="1"/>
</dbReference>
<evidence type="ECO:0000256" key="11">
    <source>
        <dbReference type="ARBA" id="ARBA00066744"/>
    </source>
</evidence>
<dbReference type="InterPro" id="IPR035647">
    <property type="entry name" value="EFG_III/V"/>
</dbReference>
<dbReference type="PANTHER" id="PTHR43512">
    <property type="entry name" value="TRANSLATION FACTOR GUF1-RELATED"/>
    <property type="match status" value="1"/>
</dbReference>
<keyword evidence="15" id="KW-1185">Reference proteome</keyword>
<comment type="function">
    <text evidence="9 12">Required for accurate and efficient protein synthesis under certain stress conditions. May act as a fidelity factor of the translation reaction, by catalyzing a one-codon backward translocation of tRNAs on improperly translocated ribosomes. Back-translocation proceeds from a post-translocation (POST) complex to a pre-translocation (PRE) complex, thus giving elongation factor G a second chance to translocate the tRNAs correctly. Binds to ribosomes in a GTP-dependent manner.</text>
</comment>
<dbReference type="PRINTS" id="PR00315">
    <property type="entry name" value="ELONGATNFCT"/>
</dbReference>
<dbReference type="PANTHER" id="PTHR43512:SF4">
    <property type="entry name" value="TRANSLATION FACTOR GUF1 HOMOLOG, CHLOROPLASTIC"/>
    <property type="match status" value="1"/>
</dbReference>
<dbReference type="SUPFAM" id="SSF54980">
    <property type="entry name" value="EF-G C-terminal domain-like"/>
    <property type="match status" value="2"/>
</dbReference>
<dbReference type="InterPro" id="IPR038363">
    <property type="entry name" value="LepA_C_sf"/>
</dbReference>
<dbReference type="PROSITE" id="PS51722">
    <property type="entry name" value="G_TR_2"/>
    <property type="match status" value="1"/>
</dbReference>
<dbReference type="GO" id="GO:0003924">
    <property type="term" value="F:GTPase activity"/>
    <property type="evidence" value="ECO:0007669"/>
    <property type="project" value="UniProtKB-UniRule"/>
</dbReference>
<dbReference type="Pfam" id="PF06421">
    <property type="entry name" value="LepA_C"/>
    <property type="match status" value="1"/>
</dbReference>
<dbReference type="FunFam" id="3.40.50.300:FF:000078">
    <property type="entry name" value="Elongation factor 4"/>
    <property type="match status" value="1"/>
</dbReference>
<evidence type="ECO:0000256" key="4">
    <source>
        <dbReference type="ARBA" id="ARBA00022801"/>
    </source>
</evidence>
<feature type="domain" description="Tr-type G" evidence="13">
    <location>
        <begin position="21"/>
        <end position="207"/>
    </location>
</feature>
<dbReference type="FunFam" id="3.30.70.240:FF:000011">
    <property type="entry name" value="Elongation factor 4"/>
    <property type="match status" value="1"/>
</dbReference>
<dbReference type="Gene3D" id="3.40.50.300">
    <property type="entry name" value="P-loop containing nucleotide triphosphate hydrolases"/>
    <property type="match status" value="1"/>
</dbReference>
<dbReference type="CDD" id="cd16260">
    <property type="entry name" value="EF4_III"/>
    <property type="match status" value="1"/>
</dbReference>
<protein>
    <recommendedName>
        <fullName evidence="11 12">Elongation factor 4</fullName>
        <shortName evidence="12">EF-4</shortName>
        <ecNumber evidence="11 12">3.6.5.n1</ecNumber>
    </recommendedName>
    <alternativeName>
        <fullName evidence="12">Ribosomal back-translocase LepA</fullName>
    </alternativeName>
</protein>
<dbReference type="CDD" id="cd03709">
    <property type="entry name" value="lepA_C"/>
    <property type="match status" value="1"/>
</dbReference>
<comment type="subcellular location">
    <subcellularLocation>
        <location evidence="12">Cell membrane</location>
        <topology evidence="12">Peripheral membrane protein</topology>
        <orientation evidence="12">Cytoplasmic side</orientation>
    </subcellularLocation>
</comment>
<name>A0A510UTE5_9CELL</name>
<dbReference type="EC" id="3.6.5.n1" evidence="11 12"/>
<keyword evidence="3 12" id="KW-0547">Nucleotide-binding</keyword>
<dbReference type="GO" id="GO:0043022">
    <property type="term" value="F:ribosome binding"/>
    <property type="evidence" value="ECO:0007669"/>
    <property type="project" value="UniProtKB-UniRule"/>
</dbReference>
<evidence type="ECO:0000256" key="8">
    <source>
        <dbReference type="ARBA" id="ARBA00050293"/>
    </source>
</evidence>
<evidence type="ECO:0000259" key="13">
    <source>
        <dbReference type="PROSITE" id="PS51722"/>
    </source>
</evidence>
<dbReference type="Gene3D" id="2.40.30.10">
    <property type="entry name" value="Translation factors"/>
    <property type="match status" value="1"/>
</dbReference>
<dbReference type="OrthoDB" id="9801472at2"/>
<comment type="similarity">
    <text evidence="1 12">Belongs to the TRAFAC class translation factor GTPase superfamily. Classic translation factor GTPase family. LepA subfamily.</text>
</comment>
<dbReference type="EMBL" id="BJUA01000006">
    <property type="protein sequence ID" value="GEK17829.1"/>
    <property type="molecule type" value="Genomic_DNA"/>
</dbReference>
<evidence type="ECO:0000256" key="6">
    <source>
        <dbReference type="ARBA" id="ARBA00023134"/>
    </source>
</evidence>
<proteinExistence type="inferred from homology"/>
<keyword evidence="6 12" id="KW-0342">GTP-binding</keyword>
<feature type="binding site" evidence="12">
    <location>
        <begin position="33"/>
        <end position="38"/>
    </location>
    <ligand>
        <name>GTP</name>
        <dbReference type="ChEBI" id="CHEBI:37565"/>
    </ligand>
</feature>
<comment type="caution">
    <text evidence="14">The sequence shown here is derived from an EMBL/GenBank/DDBJ whole genome shotgun (WGS) entry which is preliminary data.</text>
</comment>
<dbReference type="HAMAP" id="MF_00071">
    <property type="entry name" value="LepA"/>
    <property type="match status" value="1"/>
</dbReference>
<dbReference type="InterPro" id="IPR005225">
    <property type="entry name" value="Small_GTP-bd"/>
</dbReference>
<dbReference type="InterPro" id="IPR035654">
    <property type="entry name" value="LepA_IV"/>
</dbReference>
<dbReference type="SMART" id="SM00838">
    <property type="entry name" value="EFG_C"/>
    <property type="match status" value="1"/>
</dbReference>
<dbReference type="CDD" id="cd03699">
    <property type="entry name" value="EF4_II"/>
    <property type="match status" value="1"/>
</dbReference>
<evidence type="ECO:0000313" key="15">
    <source>
        <dbReference type="Proteomes" id="UP000321386"/>
    </source>
</evidence>
<dbReference type="NCBIfam" id="TIGR01393">
    <property type="entry name" value="lepA"/>
    <property type="match status" value="1"/>
</dbReference>
<dbReference type="InterPro" id="IPR006297">
    <property type="entry name" value="EF-4"/>
</dbReference>
<evidence type="ECO:0000256" key="7">
    <source>
        <dbReference type="ARBA" id="ARBA00023136"/>
    </source>
</evidence>
<dbReference type="InterPro" id="IPR031157">
    <property type="entry name" value="G_TR_CS"/>
</dbReference>
<dbReference type="GO" id="GO:0005525">
    <property type="term" value="F:GTP binding"/>
    <property type="evidence" value="ECO:0007669"/>
    <property type="project" value="UniProtKB-UniRule"/>
</dbReference>
<dbReference type="FunFam" id="3.30.70.2570:FF:000001">
    <property type="entry name" value="Translation factor GUF1, mitochondrial"/>
    <property type="match status" value="1"/>
</dbReference>
<dbReference type="CDD" id="cd01890">
    <property type="entry name" value="LepA"/>
    <property type="match status" value="1"/>
</dbReference>
<evidence type="ECO:0000256" key="1">
    <source>
        <dbReference type="ARBA" id="ARBA00005454"/>
    </source>
</evidence>
<evidence type="ECO:0000256" key="9">
    <source>
        <dbReference type="ARBA" id="ARBA00057626"/>
    </source>
</evidence>
<dbReference type="Pfam" id="PF00009">
    <property type="entry name" value="GTP_EFTU"/>
    <property type="match status" value="1"/>
</dbReference>
<feature type="binding site" evidence="12">
    <location>
        <begin position="154"/>
        <end position="157"/>
    </location>
    <ligand>
        <name>GTP</name>
        <dbReference type="ChEBI" id="CHEBI:37565"/>
    </ligand>
</feature>
<dbReference type="GO" id="GO:0003746">
    <property type="term" value="F:translation elongation factor activity"/>
    <property type="evidence" value="ECO:0007669"/>
    <property type="project" value="UniProtKB-UniRule"/>
</dbReference>
<dbReference type="SUPFAM" id="SSF50447">
    <property type="entry name" value="Translation proteins"/>
    <property type="match status" value="1"/>
</dbReference>
<evidence type="ECO:0000256" key="5">
    <source>
        <dbReference type="ARBA" id="ARBA00022917"/>
    </source>
</evidence>
<gene>
    <name evidence="12 14" type="primary">lepA</name>
    <name evidence="14" type="ORF">CPE01_15620</name>
</gene>
<comment type="similarity">
    <text evidence="10">Belongs to the GTP-binding elongation factor family. LepA subfamily.</text>
</comment>
<reference evidence="14 15" key="1">
    <citation type="submission" date="2019-07" db="EMBL/GenBank/DDBJ databases">
        <title>Whole genome shotgun sequence of Cellulomonas persica NBRC 101101.</title>
        <authorList>
            <person name="Hosoyama A."/>
            <person name="Uohara A."/>
            <person name="Ohji S."/>
            <person name="Ichikawa N."/>
        </authorList>
    </citation>
    <scope>NUCLEOTIDE SEQUENCE [LARGE SCALE GENOMIC DNA]</scope>
    <source>
        <strain evidence="14 15">NBRC 101101</strain>
    </source>
</reference>
<evidence type="ECO:0000256" key="10">
    <source>
        <dbReference type="ARBA" id="ARBA00061052"/>
    </source>
</evidence>
<comment type="catalytic activity">
    <reaction evidence="8 12">
        <text>GTP + H2O = GDP + phosphate + H(+)</text>
        <dbReference type="Rhea" id="RHEA:19669"/>
        <dbReference type="ChEBI" id="CHEBI:15377"/>
        <dbReference type="ChEBI" id="CHEBI:15378"/>
        <dbReference type="ChEBI" id="CHEBI:37565"/>
        <dbReference type="ChEBI" id="CHEBI:43474"/>
        <dbReference type="ChEBI" id="CHEBI:58189"/>
        <dbReference type="EC" id="3.6.5.n1"/>
    </reaction>
</comment>
<keyword evidence="2 12" id="KW-1003">Cell membrane</keyword>
<dbReference type="InterPro" id="IPR013842">
    <property type="entry name" value="LepA_CTD"/>
</dbReference>
<evidence type="ECO:0000256" key="12">
    <source>
        <dbReference type="HAMAP-Rule" id="MF_00071"/>
    </source>
</evidence>
<dbReference type="SUPFAM" id="SSF52540">
    <property type="entry name" value="P-loop containing nucleoside triphosphate hydrolases"/>
    <property type="match status" value="1"/>
</dbReference>
<dbReference type="InterPro" id="IPR027417">
    <property type="entry name" value="P-loop_NTPase"/>
</dbReference>
<keyword evidence="5 12" id="KW-0648">Protein biosynthesis</keyword>
<dbReference type="Gene3D" id="3.30.70.240">
    <property type="match status" value="1"/>
</dbReference>
<evidence type="ECO:0000256" key="3">
    <source>
        <dbReference type="ARBA" id="ARBA00022741"/>
    </source>
</evidence>
<dbReference type="InterPro" id="IPR000795">
    <property type="entry name" value="T_Tr_GTP-bd_dom"/>
</dbReference>
<sequence>MSPIPSAAAAARIRPAATAPELLRNFCIIAHIDHGKSTLADRMLQLTGVVEARAMRAQYLDRMDIERERGITIKSQAVRMPWSVEDATGTLQPYALNMIDTPGHVDFTYEVSRSLAACEGAVLLVDAAQGIEAQTLANLYLALENDLQVIPVLNKIDLPAAQPEKYAEELAGLVGGDPADVLKVSGKTGEGVETLLDRIVELVPAPVGDADAPARAMIFDSVYDTYRGVVTYVRVVDGNLNPRERIAMMSTKATHELLEIGVISPEPVPTKGLGVGEVGYLITGVKDVRQSKVGDTVTNAGKPAAEPLGGYSDPKPMVFSGLYPIDGSDYPALRDALDKLKLNDAALNYEPETSVALGFGFRVGFLGLLHLEIIRERLEREFDLDLISTAPNVVYDVVMEDRTEIHVTNPSEFPGGKIREVREPVVKATILAPAEFIGAIMELCQSKRGDLQGMDYLSEDRVEMRYTLPLAEIVFDFFDQLKSRTRGYASLDYEPTGEQVADLVKVDILLQGEQVDAFSAIVHKDKAYAYGVMMTAKLKDLIPRQQFEVPIQAAVGSRVIARETIRAIRKDVLAKCYGGDITRKRKLLEKQKEGKKRMKTIGRVDVPQEAFIAALSSDAAAPKDAKKK</sequence>
<keyword evidence="7 12" id="KW-0472">Membrane</keyword>
<evidence type="ECO:0000313" key="14">
    <source>
        <dbReference type="EMBL" id="GEK17829.1"/>
    </source>
</evidence>
<evidence type="ECO:0000256" key="2">
    <source>
        <dbReference type="ARBA" id="ARBA00022475"/>
    </source>
</evidence>
<dbReference type="AlphaFoldDB" id="A0A510UTE5"/>
<dbReference type="Pfam" id="PF03144">
    <property type="entry name" value="GTP_EFTU_D2"/>
    <property type="match status" value="1"/>
</dbReference>
<dbReference type="GO" id="GO:0005886">
    <property type="term" value="C:plasma membrane"/>
    <property type="evidence" value="ECO:0007669"/>
    <property type="project" value="UniProtKB-SubCell"/>
</dbReference>